<evidence type="ECO:0000313" key="2">
    <source>
        <dbReference type="Proteomes" id="UP000591131"/>
    </source>
</evidence>
<dbReference type="Proteomes" id="UP000591131">
    <property type="component" value="Unassembled WGS sequence"/>
</dbReference>
<protein>
    <submittedName>
        <fullName evidence="1">Uncharacterized protein</fullName>
    </submittedName>
</protein>
<accession>A0A7J6LXS3</accession>
<keyword evidence="2" id="KW-1185">Reference proteome</keyword>
<name>A0A7J6LXS3_PERCH</name>
<dbReference type="OrthoDB" id="419892at2759"/>
<dbReference type="AlphaFoldDB" id="A0A7J6LXS3"/>
<proteinExistence type="predicted"/>
<organism evidence="1 2">
    <name type="scientific">Perkinsus chesapeaki</name>
    <name type="common">Clam parasite</name>
    <name type="synonym">Perkinsus andrewsi</name>
    <dbReference type="NCBI Taxonomy" id="330153"/>
    <lineage>
        <taxon>Eukaryota</taxon>
        <taxon>Sar</taxon>
        <taxon>Alveolata</taxon>
        <taxon>Perkinsozoa</taxon>
        <taxon>Perkinsea</taxon>
        <taxon>Perkinsida</taxon>
        <taxon>Perkinsidae</taxon>
        <taxon>Perkinsus</taxon>
    </lineage>
</organism>
<comment type="caution">
    <text evidence="1">The sequence shown here is derived from an EMBL/GenBank/DDBJ whole genome shotgun (WGS) entry which is preliminary data.</text>
</comment>
<sequence>MMECGGAIAVLCDDRLANSVIDDSVASLPSEQHRCLVAFLACYGHISELGRAIEHLRFENLKGDSLRLIALHVEAFPSAAARLYGAAWRKYQMQDPNRTEGLVLMSTTEISGIARMLVHVANTAGAVEGQGLQKTLQRLGDRIYQRMCDGKVSKSMVVDILEIFSGTWPAPIHEKVLQLGYALLLDNHGHTAIDDSECARVMQVSANAEYANMALNRILTMRLSSASTTRVDDGNVISRSDDDDGEDVEDTRASIRSFHSISENYNEVDPEIAHRLSFKALTSSVASADDAAHIIASLANYSTQNECTLALQRFCDKELTTERLCQMNMPQLSAVMLVLAMQQLSSSGHCSCTKAADRVTEYDYDPRAVRVVEKFYSSYKIGAARKGKMVRAPMVPKLVWHEKDKRWQNGNYQTRESVGSEPFDDGGTLRKECSCHPRLNSSIGGTANAVDSAIRRTLRVLAVGEVVMARSMGQLDVLRDFKEAEGGRYVPTVFDVEALPLPLPSKDDLLEVYNPPTFITRTDPDLQTVIATRPRPPAAIEDWIPPGILSEARAAASRAGGDFPPPSWSTNQRSVTYHSSNDVVSGLMLWVSSGIHGGLESLSLEELQGMNCILSLCEVFVHGTDPPEVRSDGVKHPPKRAFINSARPDRAENELRCTLTRLMPELAQLTMSSSLAIDTVHRDVLLGHFRVACLIGM</sequence>
<dbReference type="EMBL" id="JAAPAO010000297">
    <property type="protein sequence ID" value="KAF4664098.1"/>
    <property type="molecule type" value="Genomic_DNA"/>
</dbReference>
<evidence type="ECO:0000313" key="1">
    <source>
        <dbReference type="EMBL" id="KAF4664098.1"/>
    </source>
</evidence>
<reference evidence="1 2" key="1">
    <citation type="submission" date="2020-04" db="EMBL/GenBank/DDBJ databases">
        <title>Perkinsus chesapeaki whole genome sequence.</title>
        <authorList>
            <person name="Bogema D.R."/>
        </authorList>
    </citation>
    <scope>NUCLEOTIDE SEQUENCE [LARGE SCALE GENOMIC DNA]</scope>
    <source>
        <strain evidence="1">ATCC PRA-425</strain>
    </source>
</reference>
<gene>
    <name evidence="1" type="ORF">FOL47_005304</name>
</gene>